<proteinExistence type="predicted"/>
<gene>
    <name evidence="1" type="ORF">GCM10009765_04390</name>
</gene>
<protein>
    <recommendedName>
        <fullName evidence="3">Stress-response A/B barrel domain-containing protein</fullName>
    </recommendedName>
</protein>
<evidence type="ECO:0000313" key="1">
    <source>
        <dbReference type="EMBL" id="GAA1658052.1"/>
    </source>
</evidence>
<evidence type="ECO:0000313" key="2">
    <source>
        <dbReference type="Proteomes" id="UP001500618"/>
    </source>
</evidence>
<dbReference type="Proteomes" id="UP001500618">
    <property type="component" value="Unassembled WGS sequence"/>
</dbReference>
<dbReference type="RefSeq" id="WP_344306584.1">
    <property type="nucleotide sequence ID" value="NZ_BAAANY010000001.1"/>
</dbReference>
<dbReference type="EMBL" id="BAAANY010000001">
    <property type="protein sequence ID" value="GAA1658052.1"/>
    <property type="molecule type" value="Genomic_DNA"/>
</dbReference>
<evidence type="ECO:0008006" key="3">
    <source>
        <dbReference type="Google" id="ProtNLM"/>
    </source>
</evidence>
<accession>A0ABP4RMV5</accession>
<organism evidence="1 2">
    <name type="scientific">Fodinicola feengrottensis</name>
    <dbReference type="NCBI Taxonomy" id="435914"/>
    <lineage>
        <taxon>Bacteria</taxon>
        <taxon>Bacillati</taxon>
        <taxon>Actinomycetota</taxon>
        <taxon>Actinomycetes</taxon>
        <taxon>Mycobacteriales</taxon>
        <taxon>Fodinicola</taxon>
    </lineage>
</organism>
<dbReference type="InterPro" id="IPR011008">
    <property type="entry name" value="Dimeric_a/b-barrel"/>
</dbReference>
<comment type="caution">
    <text evidence="1">The sequence shown here is derived from an EMBL/GenBank/DDBJ whole genome shotgun (WGS) entry which is preliminary data.</text>
</comment>
<dbReference type="Gene3D" id="3.30.70.100">
    <property type="match status" value="1"/>
</dbReference>
<sequence>MIAIVLRFAFRDDVTDTEKARVLELMKRTASVGTLGSAVGQDLGDPAEGYTHAYCAMLPDEEALYHYMNHDYLIDGDLELLPYLSRLHPMRLSDDLDPRLSERITAVHLERLAAHPELARAMNAVPAR</sequence>
<keyword evidence="2" id="KW-1185">Reference proteome</keyword>
<reference evidence="2" key="1">
    <citation type="journal article" date="2019" name="Int. J. Syst. Evol. Microbiol.">
        <title>The Global Catalogue of Microorganisms (GCM) 10K type strain sequencing project: providing services to taxonomists for standard genome sequencing and annotation.</title>
        <authorList>
            <consortium name="The Broad Institute Genomics Platform"/>
            <consortium name="The Broad Institute Genome Sequencing Center for Infectious Disease"/>
            <person name="Wu L."/>
            <person name="Ma J."/>
        </authorList>
    </citation>
    <scope>NUCLEOTIDE SEQUENCE [LARGE SCALE GENOMIC DNA]</scope>
    <source>
        <strain evidence="2">JCM 14718</strain>
    </source>
</reference>
<dbReference type="SUPFAM" id="SSF54909">
    <property type="entry name" value="Dimeric alpha+beta barrel"/>
    <property type="match status" value="1"/>
</dbReference>
<name>A0ABP4RMV5_9ACTN</name>